<evidence type="ECO:0008006" key="3">
    <source>
        <dbReference type="Google" id="ProtNLM"/>
    </source>
</evidence>
<dbReference type="AlphaFoldDB" id="X0VQA1"/>
<dbReference type="GO" id="GO:0006355">
    <property type="term" value="P:regulation of DNA-templated transcription"/>
    <property type="evidence" value="ECO:0007669"/>
    <property type="project" value="InterPro"/>
</dbReference>
<organism evidence="2">
    <name type="scientific">marine sediment metagenome</name>
    <dbReference type="NCBI Taxonomy" id="412755"/>
    <lineage>
        <taxon>unclassified sequences</taxon>
        <taxon>metagenomes</taxon>
        <taxon>ecological metagenomes</taxon>
    </lineage>
</organism>
<sequence>MQMNERVTVTLPKEIIRDIDRQESNRSRFVLQAVRHELEQRRKEELRRSLRSPHHDSDDISHAGFTEWMRELPEGDEDLLDIQAGENVRWVPGKGWTKEE</sequence>
<dbReference type="InterPro" id="IPR013321">
    <property type="entry name" value="Arc_rbn_hlx_hlx"/>
</dbReference>
<comment type="caution">
    <text evidence="2">The sequence shown here is derived from an EMBL/GenBank/DDBJ whole genome shotgun (WGS) entry which is preliminary data.</text>
</comment>
<accession>X0VQA1</accession>
<feature type="region of interest" description="Disordered" evidence="1">
    <location>
        <begin position="42"/>
        <end position="62"/>
    </location>
</feature>
<dbReference type="CDD" id="cd22231">
    <property type="entry name" value="RHH_NikR_HicB-like"/>
    <property type="match status" value="1"/>
</dbReference>
<dbReference type="EMBL" id="BARS01021364">
    <property type="protein sequence ID" value="GAG02746.1"/>
    <property type="molecule type" value="Genomic_DNA"/>
</dbReference>
<gene>
    <name evidence="2" type="ORF">S01H1_34320</name>
</gene>
<evidence type="ECO:0000256" key="1">
    <source>
        <dbReference type="SAM" id="MobiDB-lite"/>
    </source>
</evidence>
<feature type="compositionally biased region" description="Basic and acidic residues" evidence="1">
    <location>
        <begin position="42"/>
        <end position="61"/>
    </location>
</feature>
<proteinExistence type="predicted"/>
<protein>
    <recommendedName>
        <fullName evidence="3">Ribbon-helix-helix protein CopG domain-containing protein</fullName>
    </recommendedName>
</protein>
<name>X0VQA1_9ZZZZ</name>
<dbReference type="Gene3D" id="1.10.1220.10">
    <property type="entry name" value="Met repressor-like"/>
    <property type="match status" value="1"/>
</dbReference>
<reference evidence="2" key="1">
    <citation type="journal article" date="2014" name="Front. Microbiol.">
        <title>High frequency of phylogenetically diverse reductive dehalogenase-homologous genes in deep subseafloor sedimentary metagenomes.</title>
        <authorList>
            <person name="Kawai M."/>
            <person name="Futagami T."/>
            <person name="Toyoda A."/>
            <person name="Takaki Y."/>
            <person name="Nishi S."/>
            <person name="Hori S."/>
            <person name="Arai W."/>
            <person name="Tsubouchi T."/>
            <person name="Morono Y."/>
            <person name="Uchiyama I."/>
            <person name="Ito T."/>
            <person name="Fujiyama A."/>
            <person name="Inagaki F."/>
            <person name="Takami H."/>
        </authorList>
    </citation>
    <scope>NUCLEOTIDE SEQUENCE</scope>
    <source>
        <strain evidence="2">Expedition CK06-06</strain>
    </source>
</reference>
<evidence type="ECO:0000313" key="2">
    <source>
        <dbReference type="EMBL" id="GAG02746.1"/>
    </source>
</evidence>